<dbReference type="SMART" id="SM00034">
    <property type="entry name" value="CLECT"/>
    <property type="match status" value="1"/>
</dbReference>
<dbReference type="CDD" id="cd00037">
    <property type="entry name" value="CLECT"/>
    <property type="match status" value="1"/>
</dbReference>
<evidence type="ECO:0000259" key="1">
    <source>
        <dbReference type="PROSITE" id="PS50041"/>
    </source>
</evidence>
<dbReference type="AlphaFoldDB" id="A0AAN9Z7S6"/>
<dbReference type="SUPFAM" id="SSF56436">
    <property type="entry name" value="C-type lectin-like"/>
    <property type="match status" value="1"/>
</dbReference>
<dbReference type="Proteomes" id="UP001378592">
    <property type="component" value="Unassembled WGS sequence"/>
</dbReference>
<proteinExistence type="predicted"/>
<reference evidence="2 3" key="1">
    <citation type="submission" date="2024-03" db="EMBL/GenBank/DDBJ databases">
        <title>The genome assembly and annotation of the cricket Gryllus longicercus Weissman &amp; Gray.</title>
        <authorList>
            <person name="Szrajer S."/>
            <person name="Gray D."/>
            <person name="Ylla G."/>
        </authorList>
    </citation>
    <scope>NUCLEOTIDE SEQUENCE [LARGE SCALE GENOMIC DNA]</scope>
    <source>
        <strain evidence="2">DAG 2021-001</strain>
        <tissue evidence="2">Whole body minus gut</tissue>
    </source>
</reference>
<organism evidence="2 3">
    <name type="scientific">Gryllus longicercus</name>
    <dbReference type="NCBI Taxonomy" id="2509291"/>
    <lineage>
        <taxon>Eukaryota</taxon>
        <taxon>Metazoa</taxon>
        <taxon>Ecdysozoa</taxon>
        <taxon>Arthropoda</taxon>
        <taxon>Hexapoda</taxon>
        <taxon>Insecta</taxon>
        <taxon>Pterygota</taxon>
        <taxon>Neoptera</taxon>
        <taxon>Polyneoptera</taxon>
        <taxon>Orthoptera</taxon>
        <taxon>Ensifera</taxon>
        <taxon>Gryllidea</taxon>
        <taxon>Grylloidea</taxon>
        <taxon>Gryllidae</taxon>
        <taxon>Gryllinae</taxon>
        <taxon>Gryllus</taxon>
    </lineage>
</organism>
<feature type="domain" description="C-type lectin" evidence="1">
    <location>
        <begin position="11"/>
        <end position="130"/>
    </location>
</feature>
<accession>A0AAN9Z7S6</accession>
<keyword evidence="3" id="KW-1185">Reference proteome</keyword>
<gene>
    <name evidence="2" type="ORF">R5R35_001627</name>
</gene>
<dbReference type="Gene3D" id="3.10.100.10">
    <property type="entry name" value="Mannose-Binding Protein A, subunit A"/>
    <property type="match status" value="1"/>
</dbReference>
<dbReference type="InterPro" id="IPR001304">
    <property type="entry name" value="C-type_lectin-like"/>
</dbReference>
<name>A0AAN9Z7S6_9ORTH</name>
<dbReference type="EMBL" id="JAZDUA010000162">
    <property type="protein sequence ID" value="KAK7865919.1"/>
    <property type="molecule type" value="Genomic_DNA"/>
</dbReference>
<dbReference type="InterPro" id="IPR016187">
    <property type="entry name" value="CTDL_fold"/>
</dbReference>
<evidence type="ECO:0000313" key="3">
    <source>
        <dbReference type="Proteomes" id="UP001378592"/>
    </source>
</evidence>
<evidence type="ECO:0000313" key="2">
    <source>
        <dbReference type="EMBL" id="KAK7865919.1"/>
    </source>
</evidence>
<dbReference type="Pfam" id="PF00059">
    <property type="entry name" value="Lectin_C"/>
    <property type="match status" value="1"/>
</dbReference>
<protein>
    <recommendedName>
        <fullName evidence="1">C-type lectin domain-containing protein</fullName>
    </recommendedName>
</protein>
<dbReference type="InterPro" id="IPR016186">
    <property type="entry name" value="C-type_lectin-like/link_sf"/>
</dbReference>
<dbReference type="PROSITE" id="PS50041">
    <property type="entry name" value="C_TYPE_LECTIN_2"/>
    <property type="match status" value="1"/>
</dbReference>
<sequence>MPFTPALSSLYRLHTRALPWEEAAAACRRDGAHLLVVNSEAEALVVKEFFSRKPQLENAFNAFWLAVGFRRFMGRNETVLGGSLETSGYNKWAPFDGQWVLTPITDCGVVDRRLLYALEDCKHARGFICELEI</sequence>
<comment type="caution">
    <text evidence="2">The sequence shown here is derived from an EMBL/GenBank/DDBJ whole genome shotgun (WGS) entry which is preliminary data.</text>
</comment>